<keyword evidence="3" id="KW-1185">Reference proteome</keyword>
<dbReference type="RefSeq" id="WP_110815582.1">
    <property type="nucleotide sequence ID" value="NZ_QJTE01000008.1"/>
</dbReference>
<dbReference type="OrthoDB" id="9806350at2"/>
<dbReference type="EMBL" id="QJTE01000008">
    <property type="protein sequence ID" value="PYE81195.1"/>
    <property type="molecule type" value="Genomic_DNA"/>
</dbReference>
<dbReference type="CDD" id="cd02199">
    <property type="entry name" value="YjgF_YER057c_UK114_like_1"/>
    <property type="match status" value="1"/>
</dbReference>
<dbReference type="PANTHER" id="PTHR43760">
    <property type="entry name" value="ENDORIBONUCLEASE-RELATED"/>
    <property type="match status" value="1"/>
</dbReference>
<dbReference type="SUPFAM" id="SSF55298">
    <property type="entry name" value="YjgF-like"/>
    <property type="match status" value="1"/>
</dbReference>
<comment type="caution">
    <text evidence="2">The sequence shown here is derived from an EMBL/GenBank/DDBJ whole genome shotgun (WGS) entry which is preliminary data.</text>
</comment>
<reference evidence="2 3" key="1">
    <citation type="submission" date="2018-06" db="EMBL/GenBank/DDBJ databases">
        <title>Genomic Encyclopedia of Type Strains, Phase III (KMG-III): the genomes of soil and plant-associated and newly described type strains.</title>
        <authorList>
            <person name="Whitman W."/>
        </authorList>
    </citation>
    <scope>NUCLEOTIDE SEQUENCE [LARGE SCALE GENOMIC DNA]</scope>
    <source>
        <strain evidence="2 3">CECT 9025</strain>
    </source>
</reference>
<evidence type="ECO:0000313" key="2">
    <source>
        <dbReference type="EMBL" id="PYE81195.1"/>
    </source>
</evidence>
<accession>A0A318SNP2</accession>
<protein>
    <submittedName>
        <fullName evidence="2">Enamine deaminase RidA (YjgF/YER057c/UK114 family)</fullName>
    </submittedName>
</protein>
<organism evidence="2 3">
    <name type="scientific">Pseudoroseicyclus aestuarii</name>
    <dbReference type="NCBI Taxonomy" id="1795041"/>
    <lineage>
        <taxon>Bacteria</taxon>
        <taxon>Pseudomonadati</taxon>
        <taxon>Pseudomonadota</taxon>
        <taxon>Alphaproteobacteria</taxon>
        <taxon>Rhodobacterales</taxon>
        <taxon>Paracoccaceae</taxon>
        <taxon>Pseudoroseicyclus</taxon>
    </lineage>
</organism>
<dbReference type="Proteomes" id="UP000248311">
    <property type="component" value="Unassembled WGS sequence"/>
</dbReference>
<dbReference type="Pfam" id="PF14588">
    <property type="entry name" value="YjgF_endoribonc"/>
    <property type="match status" value="1"/>
</dbReference>
<gene>
    <name evidence="2" type="ORF">DFP88_10838</name>
</gene>
<dbReference type="PANTHER" id="PTHR43760:SF1">
    <property type="entry name" value="ENDORIBONUCLEASE L-PSP_CHORISMATE MUTASE-LIKE DOMAIN-CONTAINING PROTEIN"/>
    <property type="match status" value="1"/>
</dbReference>
<sequence>MTDKTTPTPEARLQALGLTLPQTAPAPIGAFANVRRCGNLLYVSGQGPVEADGSLRRGKVGVDVTAEEAQEDARLVALNIIAALKTHLSDLSRVTGVIKLLGLVNAHPEFQHHPFVIDGASTLLHEVFGEAGVHARSSFGVGSLPNRITVEIEAIVEIAE</sequence>
<dbReference type="Gene3D" id="3.30.1330.40">
    <property type="entry name" value="RutC-like"/>
    <property type="match status" value="1"/>
</dbReference>
<proteinExistence type="predicted"/>
<dbReference type="InterPro" id="IPR013813">
    <property type="entry name" value="Endoribo_LPSP/chorism_mut-like"/>
</dbReference>
<evidence type="ECO:0000313" key="3">
    <source>
        <dbReference type="Proteomes" id="UP000248311"/>
    </source>
</evidence>
<feature type="domain" description="Endoribonuclease L-PSP/chorismate mutase-like" evidence="1">
    <location>
        <begin position="10"/>
        <end position="140"/>
    </location>
</feature>
<name>A0A318SNP2_9RHOB</name>
<dbReference type="AlphaFoldDB" id="A0A318SNP2"/>
<evidence type="ECO:0000259" key="1">
    <source>
        <dbReference type="Pfam" id="PF14588"/>
    </source>
</evidence>
<dbReference type="InterPro" id="IPR035959">
    <property type="entry name" value="RutC-like_sf"/>
</dbReference>